<dbReference type="OrthoDB" id="1395864at2"/>
<reference evidence="3" key="1">
    <citation type="submission" date="2016-10" db="EMBL/GenBank/DDBJ databases">
        <authorList>
            <person name="Varghese N."/>
            <person name="Submissions S."/>
        </authorList>
    </citation>
    <scope>NUCLEOTIDE SEQUENCE [LARGE SCALE GENOMIC DNA]</scope>
    <source>
        <strain evidence="3">CGMCC 1.2747</strain>
    </source>
</reference>
<protein>
    <submittedName>
        <fullName evidence="2">Glycosyltransferase involved in cell wall bisynthesis</fullName>
    </submittedName>
</protein>
<evidence type="ECO:0000313" key="2">
    <source>
        <dbReference type="EMBL" id="SDH43032.1"/>
    </source>
</evidence>
<dbReference type="STRING" id="178355.SAMN04488062_107111"/>
<dbReference type="InterPro" id="IPR001296">
    <property type="entry name" value="Glyco_trans_1"/>
</dbReference>
<dbReference type="Gene3D" id="3.40.50.2000">
    <property type="entry name" value="Glycogen Phosphorylase B"/>
    <property type="match status" value="1"/>
</dbReference>
<dbReference type="Proteomes" id="UP000199274">
    <property type="component" value="Unassembled WGS sequence"/>
</dbReference>
<proteinExistence type="predicted"/>
<evidence type="ECO:0000313" key="3">
    <source>
        <dbReference type="Proteomes" id="UP000199274"/>
    </source>
</evidence>
<name>A0A1G8CC77_9FLAO</name>
<dbReference type="SUPFAM" id="SSF53756">
    <property type="entry name" value="UDP-Glycosyltransferase/glycogen phosphorylase"/>
    <property type="match status" value="1"/>
</dbReference>
<keyword evidence="2" id="KW-0808">Transferase</keyword>
<sequence>MKFVLFTHVPHSKADNLYFAYAPYVLEMNIWGKQVNEMLIVAPFFSGKVTAIDIPYEHQNLQFIPVPSFDLLSLKAVLSTLFKLPGLLWIIFIAMKNADHIHLRCPGNIGLLGCFVQILFPSTPKTAKYAGNWDPKAKQPWTYRLQKWILSNSFLTRNMQVLVYGAWEGSSLNIKPFFTATYSENEKKALTPKVVEDLIDFVFVGTLVKGKQPLYAIQLIERLHQKGYAVRLRLYGEGVEREVLEEYVAVHQLESIITLEGNQSKVTVQKAYQDSHFVVLPSDSEGWPKVIAEGMFWGCVPIATSVSCVPFMLDYGSRGVLLEMNLEDDSRQIEAVLQNQADFDSKRNKAADWSRSYTLEVFEQAIFKSLKFKV</sequence>
<gene>
    <name evidence="2" type="ORF">SAMN04488062_107111</name>
</gene>
<dbReference type="Pfam" id="PF00534">
    <property type="entry name" value="Glycos_transf_1"/>
    <property type="match status" value="1"/>
</dbReference>
<accession>A0A1G8CC77</accession>
<keyword evidence="3" id="KW-1185">Reference proteome</keyword>
<dbReference type="RefSeq" id="WP_091257378.1">
    <property type="nucleotide sequence ID" value="NZ_FNDB01000007.1"/>
</dbReference>
<dbReference type="GO" id="GO:0016757">
    <property type="term" value="F:glycosyltransferase activity"/>
    <property type="evidence" value="ECO:0007669"/>
    <property type="project" value="InterPro"/>
</dbReference>
<dbReference type="AlphaFoldDB" id="A0A1G8CC77"/>
<dbReference type="PANTHER" id="PTHR12526">
    <property type="entry name" value="GLYCOSYLTRANSFERASE"/>
    <property type="match status" value="1"/>
</dbReference>
<organism evidence="2 3">
    <name type="scientific">Flavobacterium omnivorum</name>
    <dbReference type="NCBI Taxonomy" id="178355"/>
    <lineage>
        <taxon>Bacteria</taxon>
        <taxon>Pseudomonadati</taxon>
        <taxon>Bacteroidota</taxon>
        <taxon>Flavobacteriia</taxon>
        <taxon>Flavobacteriales</taxon>
        <taxon>Flavobacteriaceae</taxon>
        <taxon>Flavobacterium</taxon>
    </lineage>
</organism>
<feature type="domain" description="Glycosyl transferase family 1" evidence="1">
    <location>
        <begin position="196"/>
        <end position="348"/>
    </location>
</feature>
<dbReference type="EMBL" id="FNDB01000007">
    <property type="protein sequence ID" value="SDH43032.1"/>
    <property type="molecule type" value="Genomic_DNA"/>
</dbReference>
<evidence type="ECO:0000259" key="1">
    <source>
        <dbReference type="Pfam" id="PF00534"/>
    </source>
</evidence>
<dbReference type="PANTHER" id="PTHR12526:SF630">
    <property type="entry name" value="GLYCOSYLTRANSFERASE"/>
    <property type="match status" value="1"/>
</dbReference>